<evidence type="ECO:0000313" key="9">
    <source>
        <dbReference type="Proteomes" id="UP001220256"/>
    </source>
</evidence>
<reference evidence="8 9" key="1">
    <citation type="journal article" date="2023" name="IMA Fungus">
        <title>Comparative genomic study of the Penicillium genus elucidates a diverse pangenome and 15 lateral gene transfer events.</title>
        <authorList>
            <person name="Petersen C."/>
            <person name="Sorensen T."/>
            <person name="Nielsen M.R."/>
            <person name="Sondergaard T.E."/>
            <person name="Sorensen J.L."/>
            <person name="Fitzpatrick D.A."/>
            <person name="Frisvad J.C."/>
            <person name="Nielsen K.L."/>
        </authorList>
    </citation>
    <scope>NUCLEOTIDE SEQUENCE [LARGE SCALE GENOMIC DNA]</scope>
    <source>
        <strain evidence="8 9">IBT 3361</strain>
    </source>
</reference>
<keyword evidence="3" id="KW-0479">Metal-binding</keyword>
<dbReference type="InterPro" id="IPR018028">
    <property type="entry name" value="Catalase"/>
</dbReference>
<dbReference type="PRINTS" id="PR00067">
    <property type="entry name" value="CATALASE"/>
</dbReference>
<accession>A0ABQ8WEG3</accession>
<dbReference type="PANTHER" id="PTHR11465">
    <property type="entry name" value="CATALASE"/>
    <property type="match status" value="1"/>
</dbReference>
<evidence type="ECO:0000256" key="6">
    <source>
        <dbReference type="ARBA" id="ARBA00023324"/>
    </source>
</evidence>
<name>A0ABQ8WEG3_PENCH</name>
<evidence type="ECO:0000256" key="1">
    <source>
        <dbReference type="ARBA" id="ARBA00022559"/>
    </source>
</evidence>
<proteinExistence type="predicted"/>
<keyword evidence="4" id="KW-0560">Oxidoreductase</keyword>
<dbReference type="Proteomes" id="UP001220256">
    <property type="component" value="Unassembled WGS sequence"/>
</dbReference>
<sequence length="625" mass="70585">MAAHPIQALGEAVGSVGVDPRAYQLSSLFQGANDVPARTAAKITGVQGPGKREDDSTYFTNNEGIPFPDPAHSKTVGGVPVVSDIHLLQKQQHFNRSKNLERMVHPCESTFHTPVTQSFVSYFPKVAVEHSDISRQLKMLRRIASVGLRTPVFVRFSTVTLGREFPDLARNPRGFAIKFYTGEGNYDIVGLNFPIFFCRDPIQGPDVIRSQYRNPQNFLLDHNSLFDLLANTPEGNHAGIMFFSDHGTPQGWRHNHGYGCHTFKWVNQDGGFVYIKYHFLANHGQKQFTADEAMRLSGEDPDYSKRDLWRAIEKGEEITWTAHVQIMQPSEADPDKLGFDPFDVTKVWPKSEFPSIDAETSPNKTLVQLHEFGKLVLNRNPENFHRDVEQAAFSPGSMVPGIEDSPDPLLQFRTFFYRDAQLHRIGVNWHQIPGEIHIPRKDVILMFPPVNCPFMASSYASLNFDGQMRADANHAGNPQYAPNSFANKFRPDTAEVPYQLADSIVSRKSHFWHEGSPSEYEQSQALYEKVMNVEAREHLHFNTASALKKVDYPLIQLKYLAQLLRISHQYAKAVYNLLPEKSFGFEEVGKMSKGAEKIGKEEKFCPSAQTDKLVGKCPAVKVYND</sequence>
<dbReference type="PANTHER" id="PTHR11465:SF13">
    <property type="entry name" value="CATALASE (EUROFUNG)"/>
    <property type="match status" value="1"/>
</dbReference>
<gene>
    <name evidence="8" type="ORF">N7505_007467</name>
</gene>
<dbReference type="Pfam" id="PF00199">
    <property type="entry name" value="Catalase"/>
    <property type="match status" value="1"/>
</dbReference>
<dbReference type="InterPro" id="IPR011614">
    <property type="entry name" value="Catalase_core"/>
</dbReference>
<feature type="domain" description="Catalase core" evidence="7">
    <location>
        <begin position="60"/>
        <end position="489"/>
    </location>
</feature>
<protein>
    <recommendedName>
        <fullName evidence="7">Catalase core domain-containing protein</fullName>
    </recommendedName>
</protein>
<evidence type="ECO:0000256" key="4">
    <source>
        <dbReference type="ARBA" id="ARBA00023002"/>
    </source>
</evidence>
<evidence type="ECO:0000256" key="2">
    <source>
        <dbReference type="ARBA" id="ARBA00022617"/>
    </source>
</evidence>
<dbReference type="InterPro" id="IPR010582">
    <property type="entry name" value="Catalase_immune_responsive"/>
</dbReference>
<dbReference type="SUPFAM" id="SSF56634">
    <property type="entry name" value="Heme-dependent catalase-like"/>
    <property type="match status" value="1"/>
</dbReference>
<dbReference type="Pfam" id="PF06628">
    <property type="entry name" value="Catalase-rel"/>
    <property type="match status" value="1"/>
</dbReference>
<organism evidence="8 9">
    <name type="scientific">Penicillium chrysogenum</name>
    <name type="common">Penicillium notatum</name>
    <dbReference type="NCBI Taxonomy" id="5076"/>
    <lineage>
        <taxon>Eukaryota</taxon>
        <taxon>Fungi</taxon>
        <taxon>Dikarya</taxon>
        <taxon>Ascomycota</taxon>
        <taxon>Pezizomycotina</taxon>
        <taxon>Eurotiomycetes</taxon>
        <taxon>Eurotiomycetidae</taxon>
        <taxon>Eurotiales</taxon>
        <taxon>Aspergillaceae</taxon>
        <taxon>Penicillium</taxon>
        <taxon>Penicillium chrysogenum species complex</taxon>
    </lineage>
</organism>
<evidence type="ECO:0000256" key="3">
    <source>
        <dbReference type="ARBA" id="ARBA00022723"/>
    </source>
</evidence>
<dbReference type="Gene3D" id="2.40.180.10">
    <property type="entry name" value="Catalase core domain"/>
    <property type="match status" value="1"/>
</dbReference>
<dbReference type="PROSITE" id="PS51402">
    <property type="entry name" value="CATALASE_3"/>
    <property type="match status" value="1"/>
</dbReference>
<dbReference type="InterPro" id="IPR020835">
    <property type="entry name" value="Catalase_sf"/>
</dbReference>
<keyword evidence="5" id="KW-0408">Iron</keyword>
<evidence type="ECO:0000259" key="7">
    <source>
        <dbReference type="SMART" id="SM01060"/>
    </source>
</evidence>
<keyword evidence="1" id="KW-0575">Peroxidase</keyword>
<dbReference type="EMBL" id="JAPVEB010000004">
    <property type="protein sequence ID" value="KAJ5264674.1"/>
    <property type="molecule type" value="Genomic_DNA"/>
</dbReference>
<keyword evidence="9" id="KW-1185">Reference proteome</keyword>
<keyword evidence="2" id="KW-0349">Heme</keyword>
<evidence type="ECO:0000256" key="5">
    <source>
        <dbReference type="ARBA" id="ARBA00023004"/>
    </source>
</evidence>
<comment type="caution">
    <text evidence="8">The sequence shown here is derived from an EMBL/GenBank/DDBJ whole genome shotgun (WGS) entry which is preliminary data.</text>
</comment>
<evidence type="ECO:0000313" key="8">
    <source>
        <dbReference type="EMBL" id="KAJ5264674.1"/>
    </source>
</evidence>
<keyword evidence="6" id="KW-0376">Hydrogen peroxide</keyword>
<dbReference type="SMART" id="SM01060">
    <property type="entry name" value="Catalase"/>
    <property type="match status" value="1"/>
</dbReference>